<dbReference type="Proteomes" id="UP000554965">
    <property type="component" value="Unassembled WGS sequence"/>
</dbReference>
<dbReference type="AlphaFoldDB" id="A0A7Z7IQY0"/>
<dbReference type="EMBL" id="OCTY01000020">
    <property type="protein sequence ID" value="SOK27424.1"/>
    <property type="molecule type" value="Genomic_DNA"/>
</dbReference>
<protein>
    <submittedName>
        <fullName evidence="1">Uncharacterized protein</fullName>
    </submittedName>
</protein>
<gene>
    <name evidence="1" type="ORF">MSIMFB_05687</name>
</gene>
<accession>A0A7Z7IQY0</accession>
<evidence type="ECO:0000313" key="1">
    <source>
        <dbReference type="EMBL" id="SOK27424.1"/>
    </source>
</evidence>
<organism evidence="1 2">
    <name type="scientific">Mycobacterium simulans</name>
    <dbReference type="NCBI Taxonomy" id="627089"/>
    <lineage>
        <taxon>Bacteria</taxon>
        <taxon>Bacillati</taxon>
        <taxon>Actinomycetota</taxon>
        <taxon>Actinomycetes</taxon>
        <taxon>Mycobacteriales</taxon>
        <taxon>Mycobacteriaceae</taxon>
        <taxon>Mycobacterium</taxon>
    </lineage>
</organism>
<name>A0A7Z7IQY0_9MYCO</name>
<proteinExistence type="predicted"/>
<evidence type="ECO:0000313" key="2">
    <source>
        <dbReference type="Proteomes" id="UP000554965"/>
    </source>
</evidence>
<reference evidence="1 2" key="1">
    <citation type="submission" date="2017-10" db="EMBL/GenBank/DDBJ databases">
        <authorList>
            <consortium name="Urmite Genomes"/>
        </authorList>
    </citation>
    <scope>NUCLEOTIDE SEQUENCE [LARGE SCALE GENOMIC DNA]</scope>
    <source>
        <strain evidence="1 2">FB-527</strain>
    </source>
</reference>
<sequence>MAGQPRRDPLRVKGFPAKDDRIQAELGAHLMLCGVSGL</sequence>
<keyword evidence="2" id="KW-1185">Reference proteome</keyword>
<comment type="caution">
    <text evidence="1">The sequence shown here is derived from an EMBL/GenBank/DDBJ whole genome shotgun (WGS) entry which is preliminary data.</text>
</comment>